<dbReference type="InterPro" id="IPR051376">
    <property type="entry name" value="CWC25_splicing_factor"/>
</dbReference>
<evidence type="ECO:0000256" key="1">
    <source>
        <dbReference type="ARBA" id="ARBA00004123"/>
    </source>
</evidence>
<feature type="region of interest" description="Disordered" evidence="9">
    <location>
        <begin position="187"/>
        <end position="209"/>
    </location>
</feature>
<evidence type="ECO:0000256" key="10">
    <source>
        <dbReference type="SAM" id="SignalP"/>
    </source>
</evidence>
<keyword evidence="5 8" id="KW-0175">Coiled coil</keyword>
<accession>A0A7S0I1W8</accession>
<evidence type="ECO:0000256" key="5">
    <source>
        <dbReference type="ARBA" id="ARBA00023054"/>
    </source>
</evidence>
<feature type="compositionally biased region" description="Basic residues" evidence="9">
    <location>
        <begin position="191"/>
        <end position="209"/>
    </location>
</feature>
<keyword evidence="6" id="KW-0508">mRNA splicing</keyword>
<evidence type="ECO:0000256" key="4">
    <source>
        <dbReference type="ARBA" id="ARBA00022728"/>
    </source>
</evidence>
<dbReference type="SMART" id="SM01083">
    <property type="entry name" value="Cir_N"/>
    <property type="match status" value="1"/>
</dbReference>
<feature type="coiled-coil region" evidence="8">
    <location>
        <begin position="52"/>
        <end position="79"/>
    </location>
</feature>
<feature type="compositionally biased region" description="Basic and acidic residues" evidence="9">
    <location>
        <begin position="149"/>
        <end position="166"/>
    </location>
</feature>
<dbReference type="GO" id="GO:0005684">
    <property type="term" value="C:U2-type spliceosomal complex"/>
    <property type="evidence" value="ECO:0007669"/>
    <property type="project" value="TreeGrafter"/>
</dbReference>
<organism evidence="12">
    <name type="scientific">Hanusia phi</name>
    <dbReference type="NCBI Taxonomy" id="3032"/>
    <lineage>
        <taxon>Eukaryota</taxon>
        <taxon>Cryptophyceae</taxon>
        <taxon>Pyrenomonadales</taxon>
        <taxon>Geminigeraceae</taxon>
        <taxon>Hanusia</taxon>
    </lineage>
</organism>
<feature type="chain" id="PRO_5031152893" description="CBF1-interacting co-repressor CIR N-terminal domain-containing protein" evidence="10">
    <location>
        <begin position="22"/>
        <end position="209"/>
    </location>
</feature>
<protein>
    <recommendedName>
        <fullName evidence="11">CBF1-interacting co-repressor CIR N-terminal domain-containing protein</fullName>
    </recommendedName>
</protein>
<feature type="domain" description="CBF1-interacting co-repressor CIR N-terminal" evidence="11">
    <location>
        <begin position="36"/>
        <end position="72"/>
    </location>
</feature>
<dbReference type="InterPro" id="IPR019339">
    <property type="entry name" value="CIR_N_dom"/>
</dbReference>
<keyword evidence="10" id="KW-0732">Signal</keyword>
<sequence length="209" mass="24564">MGKKRVLLFIALACHCDLLSSGKAGFSSLQYLSKKKWHPSHLSNRMKVWRMEEEERREKEEMEKRCKQIQEEREISRLKSMRLRQAGVEHDGSLDWMYRDVGGARPGLIPVNDQTRRSLLQGNDFRQEISKQVMAYDNRREEGGEEEDSRQIEDENPTKSKHDGDAGTRSALLMAERIQTINEQKKIEKMQRKRAKELKMRKRAGYRSV</sequence>
<evidence type="ECO:0000256" key="8">
    <source>
        <dbReference type="SAM" id="Coils"/>
    </source>
</evidence>
<evidence type="ECO:0000256" key="7">
    <source>
        <dbReference type="ARBA" id="ARBA00023242"/>
    </source>
</evidence>
<keyword evidence="7" id="KW-0539">Nucleus</keyword>
<evidence type="ECO:0000313" key="12">
    <source>
        <dbReference type="EMBL" id="CAD8508312.1"/>
    </source>
</evidence>
<evidence type="ECO:0000256" key="9">
    <source>
        <dbReference type="SAM" id="MobiDB-lite"/>
    </source>
</evidence>
<evidence type="ECO:0000256" key="3">
    <source>
        <dbReference type="ARBA" id="ARBA00022664"/>
    </source>
</evidence>
<dbReference type="GO" id="GO:0000398">
    <property type="term" value="P:mRNA splicing, via spliceosome"/>
    <property type="evidence" value="ECO:0007669"/>
    <property type="project" value="TreeGrafter"/>
</dbReference>
<keyword evidence="4" id="KW-0747">Spliceosome</keyword>
<evidence type="ECO:0000256" key="2">
    <source>
        <dbReference type="ARBA" id="ARBA00006695"/>
    </source>
</evidence>
<dbReference type="AlphaFoldDB" id="A0A7S0I1W8"/>
<comment type="subcellular location">
    <subcellularLocation>
        <location evidence="1">Nucleus</location>
    </subcellularLocation>
</comment>
<dbReference type="PANTHER" id="PTHR16196:SF0">
    <property type="entry name" value="PRE-MRNA-SPLICING FACTOR CWC25 HOMOLOG"/>
    <property type="match status" value="1"/>
</dbReference>
<proteinExistence type="inferred from homology"/>
<keyword evidence="3" id="KW-0507">mRNA processing</keyword>
<gene>
    <name evidence="12" type="ORF">HPHI1048_LOCUS23599</name>
</gene>
<dbReference type="PANTHER" id="PTHR16196">
    <property type="entry name" value="CELL CYCLE CONTROL PROTEIN CWF25"/>
    <property type="match status" value="1"/>
</dbReference>
<reference evidence="12" key="1">
    <citation type="submission" date="2021-01" db="EMBL/GenBank/DDBJ databases">
        <authorList>
            <person name="Corre E."/>
            <person name="Pelletier E."/>
            <person name="Niang G."/>
            <person name="Scheremetjew M."/>
            <person name="Finn R."/>
            <person name="Kale V."/>
            <person name="Holt S."/>
            <person name="Cochrane G."/>
            <person name="Meng A."/>
            <person name="Brown T."/>
            <person name="Cohen L."/>
        </authorList>
    </citation>
    <scope>NUCLEOTIDE SEQUENCE</scope>
    <source>
        <strain evidence="12">CCMP325</strain>
    </source>
</reference>
<feature type="region of interest" description="Disordered" evidence="9">
    <location>
        <begin position="132"/>
        <end position="170"/>
    </location>
</feature>
<evidence type="ECO:0000256" key="6">
    <source>
        <dbReference type="ARBA" id="ARBA00023187"/>
    </source>
</evidence>
<feature type="signal peptide" evidence="10">
    <location>
        <begin position="1"/>
        <end position="21"/>
    </location>
</feature>
<comment type="similarity">
    <text evidence="2">Belongs to the CWC25 family.</text>
</comment>
<dbReference type="EMBL" id="HBEO01034809">
    <property type="protein sequence ID" value="CAD8508312.1"/>
    <property type="molecule type" value="Transcribed_RNA"/>
</dbReference>
<name>A0A7S0I1W8_9CRYP</name>
<evidence type="ECO:0000259" key="11">
    <source>
        <dbReference type="SMART" id="SM01083"/>
    </source>
</evidence>